<evidence type="ECO:0000313" key="20">
    <source>
        <dbReference type="Proteomes" id="UP000078284"/>
    </source>
</evidence>
<reference evidence="20" key="1">
    <citation type="journal article" date="2016" name="Proc. Natl. Acad. Sci. U.S.A.">
        <title>Chromosome-level assembly of Arabidopsis thaliana Ler reveals the extent of translocation and inversion polymorphisms.</title>
        <authorList>
            <person name="Zapata L."/>
            <person name="Ding J."/>
            <person name="Willing E.M."/>
            <person name="Hartwig B."/>
            <person name="Bezdan D."/>
            <person name="Jiao W.B."/>
            <person name="Patel V."/>
            <person name="Velikkakam James G."/>
            <person name="Koornneef M."/>
            <person name="Ossowski S."/>
            <person name="Schneeberger K."/>
        </authorList>
    </citation>
    <scope>NUCLEOTIDE SEQUENCE [LARGE SCALE GENOMIC DNA]</scope>
    <source>
        <strain evidence="20">cv. Landsberg erecta</strain>
    </source>
</reference>
<reference evidence="17 23" key="4">
    <citation type="submission" date="2020-09" db="EMBL/GenBank/DDBJ databases">
        <authorList>
            <person name="Ashkenazy H."/>
        </authorList>
    </citation>
    <scope>NUCLEOTIDE SEQUENCE [LARGE SCALE GENOMIC DNA]</scope>
    <source>
        <strain evidence="23">cv. Cdm-0</strain>
    </source>
</reference>
<keyword evidence="6 13" id="KW-0653">Protein transport</keyword>
<dbReference type="SMR" id="A0A178WLR5"/>
<evidence type="ECO:0000313" key="23">
    <source>
        <dbReference type="Proteomes" id="UP000516314"/>
    </source>
</evidence>
<comment type="subcellular location">
    <subcellularLocation>
        <location evidence="13">Mitochondrion inner membrane</location>
        <topology evidence="13">Peripheral membrane protein</topology>
        <orientation evidence="13">Intermembrane side</orientation>
    </subcellularLocation>
    <subcellularLocation>
        <location evidence="1">Mitochondrion intermembrane space</location>
    </subcellularLocation>
</comment>
<protein>
    <recommendedName>
        <fullName evidence="13">Mitochondrial import inner membrane translocase subunit</fullName>
    </recommendedName>
</protein>
<evidence type="ECO:0000256" key="11">
    <source>
        <dbReference type="ARBA" id="ARBA00058454"/>
    </source>
</evidence>
<dbReference type="AlphaFoldDB" id="A0A178WLR5"/>
<accession>A0A178WLR5</accession>
<dbReference type="GO" id="GO:0046872">
    <property type="term" value="F:metal ion binding"/>
    <property type="evidence" value="ECO:0007669"/>
    <property type="project" value="UniProtKB-KW"/>
</dbReference>
<reference evidence="18" key="2">
    <citation type="submission" date="2016-03" db="EMBL/GenBank/DDBJ databases">
        <title>Full-length assembly of Arabidopsis thaliana Ler reveals the complement of translocations and inversions.</title>
        <authorList>
            <person name="Zapata L."/>
            <person name="Schneeberger K."/>
            <person name="Ossowski S."/>
        </authorList>
    </citation>
    <scope>NUCLEOTIDE SEQUENCE [LARGE SCALE GENOMIC DNA]</scope>
    <source>
        <tissue evidence="18">Leaf</tissue>
    </source>
</reference>
<dbReference type="KEGG" id="ath:AT1G61570"/>
<comment type="domain">
    <text evidence="13">The twin CX3C motif contains 4 conserved Cys residues that form 2 disulfide bonds in the mitochondrial intermembrane space.</text>
</comment>
<comment type="subunit">
    <text evidence="12">Heterohexamer; composed of 3 copies of TIM8 and 3 copies of TIM13, named soluble 70 kDa complex. Associates with the TIM22 complex, whose core is composed of TIM22.</text>
</comment>
<evidence type="ECO:0000259" key="15">
    <source>
        <dbReference type="Pfam" id="PF02953"/>
    </source>
</evidence>
<evidence type="ECO:0000313" key="17">
    <source>
        <dbReference type="EMBL" id="CAD5316006.1"/>
    </source>
</evidence>
<dbReference type="GO" id="GO:0015031">
    <property type="term" value="P:protein transport"/>
    <property type="evidence" value="ECO:0007669"/>
    <property type="project" value="UniProtKB-KW"/>
</dbReference>
<evidence type="ECO:0000313" key="21">
    <source>
        <dbReference type="Proteomes" id="UP000426265"/>
    </source>
</evidence>
<evidence type="ECO:0000256" key="8">
    <source>
        <dbReference type="ARBA" id="ARBA00023128"/>
    </source>
</evidence>
<gene>
    <name evidence="18" type="ordered locus">AXX17_At1g54800</name>
    <name evidence="19" type="ORF">AN1_LOCUS5144</name>
    <name evidence="17" type="ORF">AT9943_LOCUS4346</name>
    <name evidence="16" type="ORF">C24_LOCUS5018</name>
</gene>
<dbReference type="Proteomes" id="UP000434276">
    <property type="component" value="Unassembled WGS sequence"/>
</dbReference>
<dbReference type="GO" id="GO:0042719">
    <property type="term" value="C:mitochondrial intermembrane space chaperone complex"/>
    <property type="evidence" value="ECO:0007669"/>
    <property type="project" value="UniProtKB-ARBA"/>
</dbReference>
<dbReference type="OMA" id="MAAWNQV"/>
<keyword evidence="7 13" id="KW-0811">Translocation</keyword>
<dbReference type="GO" id="GO:0005743">
    <property type="term" value="C:mitochondrial inner membrane"/>
    <property type="evidence" value="ECO:0007669"/>
    <property type="project" value="UniProtKB-SubCell"/>
</dbReference>
<evidence type="ECO:0000256" key="7">
    <source>
        <dbReference type="ARBA" id="ARBA00023010"/>
    </source>
</evidence>
<evidence type="ECO:0000313" key="18">
    <source>
        <dbReference type="EMBL" id="OAP18423.1"/>
    </source>
</evidence>
<evidence type="ECO:0000256" key="5">
    <source>
        <dbReference type="ARBA" id="ARBA00022833"/>
    </source>
</evidence>
<keyword evidence="10 13" id="KW-0143">Chaperone</keyword>
<dbReference type="EMBL" id="CACRSJ010000104">
    <property type="protein sequence ID" value="VYS49670.1"/>
    <property type="molecule type" value="Genomic_DNA"/>
</dbReference>
<reference evidence="16 22" key="3">
    <citation type="submission" date="2019-12" db="EMBL/GenBank/DDBJ databases">
        <authorList>
            <person name="Jiao W.-B."/>
            <person name="Schneeberger K."/>
        </authorList>
    </citation>
    <scope>NUCLEOTIDE SEQUENCE [LARGE SCALE GENOMIC DNA]</scope>
    <source>
        <strain evidence="21">cv. An-1</strain>
        <strain evidence="22">cv. C24</strain>
    </source>
</reference>
<evidence type="ECO:0000313" key="16">
    <source>
        <dbReference type="EMBL" id="CAA0307720.1"/>
    </source>
</evidence>
<proteinExistence type="inferred from homology"/>
<accession>A0A5S9WND6</accession>
<dbReference type="FunFam" id="1.10.287.810:FF:000001">
    <property type="entry name" value="mitochondrial import inner membrane translocase subunit TIM13"/>
    <property type="match status" value="1"/>
</dbReference>
<sequence length="87" mass="9412">MDSYSSPPMGGSGSSVSPEVMMESVKTQLAQAYAEELIETLRTKCFDKCVTKPGSSLGGSESSCISRCVERYMEATAIISRSLFTQR</sequence>
<dbReference type="Proteomes" id="UP000516314">
    <property type="component" value="Chromosome 1"/>
</dbReference>
<dbReference type="Gene3D" id="1.10.287.810">
    <property type="entry name" value="Mitochondrial import inner membrane translocase subunit tim13 like domains"/>
    <property type="match status" value="1"/>
</dbReference>
<dbReference type="ExpressionAtlas" id="A0A178WLR5">
    <property type="expression patterns" value="baseline and differential"/>
</dbReference>
<evidence type="ECO:0000256" key="9">
    <source>
        <dbReference type="ARBA" id="ARBA00023157"/>
    </source>
</evidence>
<keyword evidence="4" id="KW-0479">Metal-binding</keyword>
<evidence type="ECO:0000256" key="2">
    <source>
        <dbReference type="ARBA" id="ARBA00006720"/>
    </source>
</evidence>
<dbReference type="SUPFAM" id="SSF144122">
    <property type="entry name" value="Tim10-like"/>
    <property type="match status" value="1"/>
</dbReference>
<evidence type="ECO:0000256" key="1">
    <source>
        <dbReference type="ARBA" id="ARBA00004569"/>
    </source>
</evidence>
<evidence type="ECO:0000256" key="10">
    <source>
        <dbReference type="ARBA" id="ARBA00023186"/>
    </source>
</evidence>
<dbReference type="GO" id="GO:0045039">
    <property type="term" value="P:protein insertion into mitochondrial inner membrane"/>
    <property type="evidence" value="ECO:0007669"/>
    <property type="project" value="UniProtKB-ARBA"/>
</dbReference>
<keyword evidence="9 13" id="KW-1015">Disulfide bond</keyword>
<dbReference type="EMBL" id="LR881466">
    <property type="protein sequence ID" value="CAD5316006.1"/>
    <property type="molecule type" value="Genomic_DNA"/>
</dbReference>
<evidence type="ECO:0000313" key="22">
    <source>
        <dbReference type="Proteomes" id="UP000434276"/>
    </source>
</evidence>
<dbReference type="Proteomes" id="UP000426265">
    <property type="component" value="Unassembled WGS sequence"/>
</dbReference>
<dbReference type="InterPro" id="IPR035427">
    <property type="entry name" value="Tim10-like_dom_sf"/>
</dbReference>
<feature type="region of interest" description="Disordered" evidence="14">
    <location>
        <begin position="1"/>
        <end position="20"/>
    </location>
</feature>
<dbReference type="Pfam" id="PF02953">
    <property type="entry name" value="zf-Tim10_DDP"/>
    <property type="match status" value="1"/>
</dbReference>
<dbReference type="InterPro" id="IPR004217">
    <property type="entry name" value="Tim10-like"/>
</dbReference>
<evidence type="ECO:0000256" key="13">
    <source>
        <dbReference type="RuleBase" id="RU367043"/>
    </source>
</evidence>
<evidence type="ECO:0000313" key="19">
    <source>
        <dbReference type="EMBL" id="VYS49670.1"/>
    </source>
</evidence>
<dbReference type="EMBL" id="CACSHJ010000087">
    <property type="protein sequence ID" value="CAA0307720.1"/>
    <property type="molecule type" value="Genomic_DNA"/>
</dbReference>
<dbReference type="Proteomes" id="UP000078284">
    <property type="component" value="Chromosome 1"/>
</dbReference>
<evidence type="ECO:0000256" key="3">
    <source>
        <dbReference type="ARBA" id="ARBA00022448"/>
    </source>
</evidence>
<keyword evidence="13" id="KW-0472">Membrane</keyword>
<name>A0A178WLR5_ARATH</name>
<keyword evidence="5" id="KW-0862">Zinc</keyword>
<evidence type="ECO:0000256" key="12">
    <source>
        <dbReference type="ARBA" id="ARBA00064596"/>
    </source>
</evidence>
<evidence type="ECO:0000256" key="4">
    <source>
        <dbReference type="ARBA" id="ARBA00022723"/>
    </source>
</evidence>
<organism evidence="18 20">
    <name type="scientific">Arabidopsis thaliana</name>
    <name type="common">Mouse-ear cress</name>
    <dbReference type="NCBI Taxonomy" id="3702"/>
    <lineage>
        <taxon>Eukaryota</taxon>
        <taxon>Viridiplantae</taxon>
        <taxon>Streptophyta</taxon>
        <taxon>Embryophyta</taxon>
        <taxon>Tracheophyta</taxon>
        <taxon>Spermatophyta</taxon>
        <taxon>Magnoliopsida</taxon>
        <taxon>eudicotyledons</taxon>
        <taxon>Gunneridae</taxon>
        <taxon>Pentapetalae</taxon>
        <taxon>rosids</taxon>
        <taxon>malvids</taxon>
        <taxon>Brassicales</taxon>
        <taxon>Brassicaceae</taxon>
        <taxon>Camelineae</taxon>
        <taxon>Arabidopsis</taxon>
    </lineage>
</organism>
<keyword evidence="8 13" id="KW-0496">Mitochondrion</keyword>
<evidence type="ECO:0000256" key="6">
    <source>
        <dbReference type="ARBA" id="ARBA00022927"/>
    </source>
</evidence>
<keyword evidence="3 13" id="KW-0813">Transport</keyword>
<evidence type="ECO:0000256" key="14">
    <source>
        <dbReference type="SAM" id="MobiDB-lite"/>
    </source>
</evidence>
<keyword evidence="13" id="KW-0999">Mitochondrion inner membrane</keyword>
<dbReference type="EMBL" id="LUHQ01000001">
    <property type="protein sequence ID" value="OAP18423.1"/>
    <property type="molecule type" value="Genomic_DNA"/>
</dbReference>
<comment type="similarity">
    <text evidence="2 13">Belongs to the small Tim family.</text>
</comment>
<feature type="domain" description="Tim10-like" evidence="15">
    <location>
        <begin position="25"/>
        <end position="83"/>
    </location>
</feature>
<comment type="function">
    <text evidence="11">Mitochondrial intermembrane chaperone that participates in the import and insertion of some multi-pass transmembrane proteins into the mitochondrial inner membrane. Also required for the transfer of beta-barrel precursors from the TOM complex to the sorting and assembly machinery (SAM complex) of the outer membrane. Acts as a chaperone-like protein that protects the hydrophobic precursors from aggregation and guide them through the mitochondrial intermembrane space. The TIM8-TIM13 complex mediates the import of some proteins while the predominant TIM9-TIM10 70 kDa complex mediates the import of much more proteins.</text>
</comment>